<dbReference type="OrthoDB" id="63946at2"/>
<proteinExistence type="inferred from homology"/>
<keyword evidence="5" id="KW-1185">Reference proteome</keyword>
<protein>
    <submittedName>
        <fullName evidence="4">Vitamin B12-binding protein</fullName>
    </submittedName>
</protein>
<dbReference type="CDD" id="cd01144">
    <property type="entry name" value="BtuF"/>
    <property type="match status" value="1"/>
</dbReference>
<accession>A0A348ALE3</accession>
<dbReference type="InterPro" id="IPR002491">
    <property type="entry name" value="ABC_transptr_periplasmic_BD"/>
</dbReference>
<evidence type="ECO:0000313" key="4">
    <source>
        <dbReference type="EMBL" id="BBB91891.1"/>
    </source>
</evidence>
<dbReference type="Pfam" id="PF01497">
    <property type="entry name" value="Peripla_BP_2"/>
    <property type="match status" value="1"/>
</dbReference>
<evidence type="ECO:0000256" key="1">
    <source>
        <dbReference type="ARBA" id="ARBA00008814"/>
    </source>
</evidence>
<dbReference type="KEGG" id="mana:MAMMFC1_02576"/>
<dbReference type="PANTHER" id="PTHR30535">
    <property type="entry name" value="VITAMIN B12-BINDING PROTEIN"/>
    <property type="match status" value="1"/>
</dbReference>
<dbReference type="InterPro" id="IPR054828">
    <property type="entry name" value="Vit_B12_bind_prot"/>
</dbReference>
<keyword evidence="2" id="KW-0732">Signal</keyword>
<dbReference type="NCBIfam" id="NF038402">
    <property type="entry name" value="TroA_like"/>
    <property type="match status" value="1"/>
</dbReference>
<dbReference type="EMBL" id="AP018449">
    <property type="protein sequence ID" value="BBB91891.1"/>
    <property type="molecule type" value="Genomic_DNA"/>
</dbReference>
<feature type="domain" description="Fe/B12 periplasmic-binding" evidence="3">
    <location>
        <begin position="56"/>
        <end position="304"/>
    </location>
</feature>
<comment type="similarity">
    <text evidence="1">Belongs to the bacterial solute-binding protein 8 family.</text>
</comment>
<organism evidence="4 5">
    <name type="scientific">Methylomusa anaerophila</name>
    <dbReference type="NCBI Taxonomy" id="1930071"/>
    <lineage>
        <taxon>Bacteria</taxon>
        <taxon>Bacillati</taxon>
        <taxon>Bacillota</taxon>
        <taxon>Negativicutes</taxon>
        <taxon>Selenomonadales</taxon>
        <taxon>Sporomusaceae</taxon>
        <taxon>Methylomusa</taxon>
    </lineage>
</organism>
<dbReference type="InterPro" id="IPR050902">
    <property type="entry name" value="ABC_Transporter_SBP"/>
</dbReference>
<evidence type="ECO:0000313" key="5">
    <source>
        <dbReference type="Proteomes" id="UP000276437"/>
    </source>
</evidence>
<dbReference type="AlphaFoldDB" id="A0A348ALE3"/>
<dbReference type="SUPFAM" id="SSF53807">
    <property type="entry name" value="Helical backbone' metal receptor"/>
    <property type="match status" value="1"/>
</dbReference>
<evidence type="ECO:0000256" key="2">
    <source>
        <dbReference type="ARBA" id="ARBA00022729"/>
    </source>
</evidence>
<evidence type="ECO:0000259" key="3">
    <source>
        <dbReference type="PROSITE" id="PS50983"/>
    </source>
</evidence>
<dbReference type="Proteomes" id="UP000276437">
    <property type="component" value="Chromosome"/>
</dbReference>
<sequence length="304" mass="33775">MKQRNFFFFFGAVVILLLFLVIFPALTEQEPTGVTGGQPTDSLNRKIHIPVFKPQRIVSLSPGNTEIIYALGAGDRLVGVTTYCDYPEDAKKLPKVGGFEKPDIEQILLLKPDLVIAGGSFHTGAIRTLEKAGVPVVAVEPKNLAELTASVRLIATVIHETDNGEEAIARMEASVNKVRSRIGESAYRKKVFIEIWDMPLLAVGGKSYINDIITQAGGVNVAAGKETFYALCDDETLFSYDPDIYIVARHDRGGSRERVFRRFETEHVRAIRDNKVFYISDDYLDRPGPRSFIALEQLADILQD</sequence>
<gene>
    <name evidence="4" type="primary">btuF_3</name>
    <name evidence="4" type="ORF">MAMMFC1_02576</name>
</gene>
<dbReference type="PROSITE" id="PS50983">
    <property type="entry name" value="FE_B12_PBP"/>
    <property type="match status" value="1"/>
</dbReference>
<dbReference type="Gene3D" id="3.40.50.1980">
    <property type="entry name" value="Nitrogenase molybdenum iron protein domain"/>
    <property type="match status" value="2"/>
</dbReference>
<name>A0A348ALE3_9FIRM</name>
<reference evidence="4 5" key="1">
    <citation type="journal article" date="2018" name="Int. J. Syst. Evol. Microbiol.">
        <title>Methylomusa anaerophila gen. nov., sp. nov., an anaerobic methanol-utilizing bacterium isolated from a microbial fuel cell.</title>
        <authorList>
            <person name="Amano N."/>
            <person name="Yamamuro A."/>
            <person name="Miyahara M."/>
            <person name="Kouzuma A."/>
            <person name="Abe T."/>
            <person name="Watanabe K."/>
        </authorList>
    </citation>
    <scope>NUCLEOTIDE SEQUENCE [LARGE SCALE GENOMIC DNA]</scope>
    <source>
        <strain evidence="4 5">MMFC1</strain>
    </source>
</reference>
<dbReference type="PANTHER" id="PTHR30535:SF34">
    <property type="entry name" value="MOLYBDATE-BINDING PROTEIN MOLA"/>
    <property type="match status" value="1"/>
</dbReference>
<dbReference type="GO" id="GO:0071281">
    <property type="term" value="P:cellular response to iron ion"/>
    <property type="evidence" value="ECO:0007669"/>
    <property type="project" value="TreeGrafter"/>
</dbReference>
<dbReference type="RefSeq" id="WP_126308857.1">
    <property type="nucleotide sequence ID" value="NZ_AP018449.1"/>
</dbReference>